<keyword evidence="2" id="KW-0378">Hydrolase</keyword>
<accession>B3QYH3</accession>
<evidence type="ECO:0000313" key="3">
    <source>
        <dbReference type="Proteomes" id="UP000001208"/>
    </source>
</evidence>
<proteinExistence type="predicted"/>
<gene>
    <name evidence="2" type="ordered locus">Ctha_1137</name>
</gene>
<dbReference type="Gene3D" id="2.130.10.10">
    <property type="entry name" value="YVTN repeat-like/Quinoprotein amine dehydrogenase"/>
    <property type="match status" value="3"/>
</dbReference>
<dbReference type="STRING" id="517418.Ctha_1137"/>
<dbReference type="Proteomes" id="UP000001208">
    <property type="component" value="Chromosome"/>
</dbReference>
<dbReference type="AlphaFoldDB" id="B3QYH3"/>
<evidence type="ECO:0000256" key="1">
    <source>
        <dbReference type="SAM" id="SignalP"/>
    </source>
</evidence>
<sequence>MTRFRITFFIIMLAIFFAENASAQVKKTPIDLRKYALTKSESSNPTSNSASQICHDSLAGKVWLGTNDGLNVSSNGGQSFSDITIFQRFNENGIYGLDAKNDTIWASTAYVSDAENNPTTGDGMTASFDGGQTWRSFAQPLDAEDDTTVQYGNRMISALPVTVSEQNVIYDMAIGPAQGMVWAATWSGGIRRTQDNGQTWQRVVLPPTGWQTISPDDDCDFSLAPAVGSSGHLVFLGFSAHVAGDGSVWVGTVDGICRSNDAVSDAPSWTKYNDSYGGLSGNWVTAIESQPTEDSQLGTIWAATWPAEGSSEFYAASYTKDGGLSWKTALDGEKLYDFAFSGDTVYAVGPNGLFISPDNGDSWMFKRNLVDAEDSQKSVVSTASFYAVETEPIAGGGTRLWVGTGDGTAISEDGGKTWRLLRAEPEVESVEKPFAYPNPFSPKIDGVVRLRYKLSKSGSVTIRIFDFSMKPVCTVLSGGFRNAQQEYEETWNGKTSFGARVANGVYFYRIEQSGEEARWGKILVLE</sequence>
<organism evidence="2 3">
    <name type="scientific">Chloroherpeton thalassium (strain ATCC 35110 / GB-78)</name>
    <dbReference type="NCBI Taxonomy" id="517418"/>
    <lineage>
        <taxon>Bacteria</taxon>
        <taxon>Pseudomonadati</taxon>
        <taxon>Chlorobiota</taxon>
        <taxon>Chlorobiia</taxon>
        <taxon>Chlorobiales</taxon>
        <taxon>Chloroherpetonaceae</taxon>
        <taxon>Chloroherpeton</taxon>
    </lineage>
</organism>
<dbReference type="CDD" id="cd15482">
    <property type="entry name" value="Sialidase_non-viral"/>
    <property type="match status" value="1"/>
</dbReference>
<dbReference type="GO" id="GO:0016787">
    <property type="term" value="F:hydrolase activity"/>
    <property type="evidence" value="ECO:0007669"/>
    <property type="project" value="UniProtKB-KW"/>
</dbReference>
<dbReference type="eggNOG" id="COG4447">
    <property type="taxonomic scope" value="Bacteria"/>
</dbReference>
<keyword evidence="1" id="KW-0732">Signal</keyword>
<keyword evidence="3" id="KW-1185">Reference proteome</keyword>
<dbReference type="KEGG" id="cts:Ctha_1137"/>
<feature type="chain" id="PRO_5002795899" evidence="1">
    <location>
        <begin position="24"/>
        <end position="526"/>
    </location>
</feature>
<name>B3QYH3_CHLT3</name>
<dbReference type="RefSeq" id="WP_012499685.1">
    <property type="nucleotide sequence ID" value="NC_011026.1"/>
</dbReference>
<feature type="signal peptide" evidence="1">
    <location>
        <begin position="1"/>
        <end position="23"/>
    </location>
</feature>
<dbReference type="HOGENOM" id="CLU_517502_0_0_10"/>
<reference evidence="2 3" key="1">
    <citation type="submission" date="2008-06" db="EMBL/GenBank/DDBJ databases">
        <title>Complete sequence of Chloroherpeton thalassium ATCC 35110.</title>
        <authorList>
            <consortium name="US DOE Joint Genome Institute"/>
            <person name="Lucas S."/>
            <person name="Copeland A."/>
            <person name="Lapidus A."/>
            <person name="Glavina del Rio T."/>
            <person name="Dalin E."/>
            <person name="Tice H."/>
            <person name="Bruce D."/>
            <person name="Goodwin L."/>
            <person name="Pitluck S."/>
            <person name="Schmutz J."/>
            <person name="Larimer F."/>
            <person name="Land M."/>
            <person name="Hauser L."/>
            <person name="Kyrpides N."/>
            <person name="Mikhailova N."/>
            <person name="Liu Z."/>
            <person name="Li T."/>
            <person name="Zhao F."/>
            <person name="Overmann J."/>
            <person name="Bryant D.A."/>
            <person name="Richardson P."/>
        </authorList>
    </citation>
    <scope>NUCLEOTIDE SEQUENCE [LARGE SCALE GENOMIC DNA]</scope>
    <source>
        <strain evidence="3">ATCC 35110 / GB-78</strain>
    </source>
</reference>
<protein>
    <submittedName>
        <fullName evidence="2">Glycosyl hydrolase BNR repeat-containing protein</fullName>
    </submittedName>
</protein>
<evidence type="ECO:0000313" key="2">
    <source>
        <dbReference type="EMBL" id="ACF13601.1"/>
    </source>
</evidence>
<dbReference type="SUPFAM" id="SSF110296">
    <property type="entry name" value="Oligoxyloglucan reducing end-specific cellobiohydrolase"/>
    <property type="match status" value="1"/>
</dbReference>
<dbReference type="Gene3D" id="2.60.40.4070">
    <property type="match status" value="1"/>
</dbReference>
<dbReference type="EMBL" id="CP001100">
    <property type="protein sequence ID" value="ACF13601.1"/>
    <property type="molecule type" value="Genomic_DNA"/>
</dbReference>
<dbReference type="InterPro" id="IPR015943">
    <property type="entry name" value="WD40/YVTN_repeat-like_dom_sf"/>
</dbReference>